<dbReference type="InterPro" id="IPR002182">
    <property type="entry name" value="NB-ARC"/>
</dbReference>
<dbReference type="PANTHER" id="PTHR19338:SF65">
    <property type="entry name" value="OS06G0163900 PROTEIN"/>
    <property type="match status" value="1"/>
</dbReference>
<evidence type="ECO:0000313" key="3">
    <source>
        <dbReference type="Proteomes" id="UP000095767"/>
    </source>
</evidence>
<evidence type="ECO:0000313" key="2">
    <source>
        <dbReference type="EMBL" id="OEL18928.1"/>
    </source>
</evidence>
<keyword evidence="3" id="KW-1185">Reference proteome</keyword>
<feature type="domain" description="NB-ARC" evidence="1">
    <location>
        <begin position="92"/>
        <end position="186"/>
    </location>
</feature>
<dbReference type="EMBL" id="LWDX02055166">
    <property type="protein sequence ID" value="OEL18928.1"/>
    <property type="molecule type" value="Genomic_DNA"/>
</dbReference>
<organism evidence="2 3">
    <name type="scientific">Dichanthelium oligosanthes</name>
    <dbReference type="NCBI Taxonomy" id="888268"/>
    <lineage>
        <taxon>Eukaryota</taxon>
        <taxon>Viridiplantae</taxon>
        <taxon>Streptophyta</taxon>
        <taxon>Embryophyta</taxon>
        <taxon>Tracheophyta</taxon>
        <taxon>Spermatophyta</taxon>
        <taxon>Magnoliopsida</taxon>
        <taxon>Liliopsida</taxon>
        <taxon>Poales</taxon>
        <taxon>Poaceae</taxon>
        <taxon>PACMAD clade</taxon>
        <taxon>Panicoideae</taxon>
        <taxon>Panicodae</taxon>
        <taxon>Paniceae</taxon>
        <taxon>Dichantheliinae</taxon>
        <taxon>Dichanthelium</taxon>
    </lineage>
</organism>
<dbReference type="PANTHER" id="PTHR19338">
    <property type="entry name" value="TRANSLOCASE OF INNER MITOCHONDRIAL MEMBRANE 13 HOMOLOG"/>
    <property type="match status" value="1"/>
</dbReference>
<name>A0A1E5V1G6_9POAL</name>
<dbReference type="OrthoDB" id="683874at2759"/>
<dbReference type="Proteomes" id="UP000095767">
    <property type="component" value="Unassembled WGS sequence"/>
</dbReference>
<gene>
    <name evidence="2" type="ORF">BAE44_0020053</name>
</gene>
<protein>
    <recommendedName>
        <fullName evidence="1">NB-ARC domain-containing protein</fullName>
    </recommendedName>
</protein>
<dbReference type="GO" id="GO:0043531">
    <property type="term" value="F:ADP binding"/>
    <property type="evidence" value="ECO:0007669"/>
    <property type="project" value="InterPro"/>
</dbReference>
<proteinExistence type="predicted"/>
<accession>A0A1E5V1G6</accession>
<evidence type="ECO:0000259" key="1">
    <source>
        <dbReference type="Pfam" id="PF00931"/>
    </source>
</evidence>
<dbReference type="SUPFAM" id="SSF52540">
    <property type="entry name" value="P-loop containing nucleoside triphosphate hydrolases"/>
    <property type="match status" value="1"/>
</dbReference>
<dbReference type="STRING" id="888268.A0A1E5V1G6"/>
<dbReference type="InterPro" id="IPR027417">
    <property type="entry name" value="P-loop_NTPase"/>
</dbReference>
<sequence length="324" mass="36744">MPSWRKTRSGYRHQRVWFVTNSIRKLRELVSISTIADEIEELKNRVIETSDRGKRYKLDECISKDANAAIDPRLPALYADVGRLVGVDGPWNKIIKLLVEDDVNGGFGKQLKLVSIVGLGGLGKTSLANQVYQKIKGQFDCTCFAVVSQRPQIKKILVDLLTGLGAADSIWDEEQQLIHKIGEFLHKSLMEDHGRRYTEVLLSSIYQLVRQNLELLSIDYRGQEDFILDSSMGSCFALQRLQKLIIMKPLSRVPKWMSTIVNLTRLELYISRMEESGIDILKGISTLLFLRQVFTGHAPSGRIVIDGLCEEPPKLLQLIEVIIH</sequence>
<dbReference type="Pfam" id="PF00931">
    <property type="entry name" value="NB-ARC"/>
    <property type="match status" value="1"/>
</dbReference>
<dbReference type="AlphaFoldDB" id="A0A1E5V1G6"/>
<comment type="caution">
    <text evidence="2">The sequence shown here is derived from an EMBL/GenBank/DDBJ whole genome shotgun (WGS) entry which is preliminary data.</text>
</comment>
<dbReference type="Gene3D" id="3.40.50.300">
    <property type="entry name" value="P-loop containing nucleotide triphosphate hydrolases"/>
    <property type="match status" value="1"/>
</dbReference>
<reference evidence="2 3" key="1">
    <citation type="submission" date="2016-09" db="EMBL/GenBank/DDBJ databases">
        <title>The draft genome of Dichanthelium oligosanthes: A C3 panicoid grass species.</title>
        <authorList>
            <person name="Studer A.J."/>
            <person name="Schnable J.C."/>
            <person name="Brutnell T.P."/>
        </authorList>
    </citation>
    <scope>NUCLEOTIDE SEQUENCE [LARGE SCALE GENOMIC DNA]</scope>
    <source>
        <strain evidence="3">cv. Kellogg 1175</strain>
        <tissue evidence="2">Leaf</tissue>
    </source>
</reference>